<reference evidence="3" key="2">
    <citation type="submission" date="2025-08" db="UniProtKB">
        <authorList>
            <consortium name="Ensembl"/>
        </authorList>
    </citation>
    <scope>IDENTIFICATION</scope>
</reference>
<dbReference type="InterPro" id="IPR031521">
    <property type="entry name" value="DUF4695"/>
</dbReference>
<dbReference type="AlphaFoldDB" id="G1S8I4"/>
<evidence type="ECO:0000256" key="2">
    <source>
        <dbReference type="SAM" id="SignalP"/>
    </source>
</evidence>
<feature type="signal peptide" evidence="2">
    <location>
        <begin position="1"/>
        <end position="20"/>
    </location>
</feature>
<protein>
    <submittedName>
        <fullName evidence="3">Uncharacterized protein</fullName>
    </submittedName>
</protein>
<dbReference type="InParanoid" id="G1S8I4"/>
<organism evidence="3 4">
    <name type="scientific">Nomascus leucogenys</name>
    <name type="common">Northern white-cheeked gibbon</name>
    <name type="synonym">Hylobates leucogenys</name>
    <dbReference type="NCBI Taxonomy" id="61853"/>
    <lineage>
        <taxon>Eukaryota</taxon>
        <taxon>Metazoa</taxon>
        <taxon>Chordata</taxon>
        <taxon>Craniata</taxon>
        <taxon>Vertebrata</taxon>
        <taxon>Euteleostomi</taxon>
        <taxon>Mammalia</taxon>
        <taxon>Eutheria</taxon>
        <taxon>Euarchontoglires</taxon>
        <taxon>Primates</taxon>
        <taxon>Haplorrhini</taxon>
        <taxon>Catarrhini</taxon>
        <taxon>Hylobatidae</taxon>
        <taxon>Nomascus</taxon>
    </lineage>
</organism>
<evidence type="ECO:0000313" key="4">
    <source>
        <dbReference type="Proteomes" id="UP000001073"/>
    </source>
</evidence>
<feature type="region of interest" description="Disordered" evidence="1">
    <location>
        <begin position="145"/>
        <end position="172"/>
    </location>
</feature>
<dbReference type="Ensembl" id="ENSNLET00000022924.2">
    <property type="protein sequence ID" value="ENSNLEP00000021823.2"/>
    <property type="gene ID" value="ENSNLEG00000017965.2"/>
</dbReference>
<dbReference type="GeneTree" id="ENSGT00390000016821"/>
<accession>G1S8I4</accession>
<dbReference type="EMBL" id="ADFV01113744">
    <property type="status" value="NOT_ANNOTATED_CDS"/>
    <property type="molecule type" value="Genomic_DNA"/>
</dbReference>
<dbReference type="EMBL" id="ADFV01113743">
    <property type="status" value="NOT_ANNOTATED_CDS"/>
    <property type="molecule type" value="Genomic_DNA"/>
</dbReference>
<dbReference type="eggNOG" id="ENOG502S2E8">
    <property type="taxonomic scope" value="Eukaryota"/>
</dbReference>
<dbReference type="PANTHER" id="PTHR40250:SF1">
    <property type="entry name" value="SI:CH1073-281M9.1"/>
    <property type="match status" value="1"/>
</dbReference>
<feature type="region of interest" description="Disordered" evidence="1">
    <location>
        <begin position="290"/>
        <end position="311"/>
    </location>
</feature>
<dbReference type="EMBL" id="ADFV01113742">
    <property type="status" value="NOT_ANNOTATED_CDS"/>
    <property type="molecule type" value="Genomic_DNA"/>
</dbReference>
<evidence type="ECO:0000256" key="1">
    <source>
        <dbReference type="SAM" id="MobiDB-lite"/>
    </source>
</evidence>
<feature type="compositionally biased region" description="Basic residues" evidence="1">
    <location>
        <begin position="292"/>
        <end position="307"/>
    </location>
</feature>
<evidence type="ECO:0000313" key="3">
    <source>
        <dbReference type="Ensembl" id="ENSNLEP00000021823.2"/>
    </source>
</evidence>
<sequence>QKVTVPIGTALQGVVLIVSALHQPGGWICGKDPCCSLRPLPSSVQNALACKSKQDYQAGILFKTRAFISRDCESDAPEDSASKGETYTLTLEHKRAGEGDPRPRGQTGWCRLGDPRRDSARPVSAIEGPCPGAARASRVFWGRGFSRNPRGRGLPSGAGWRGTGGAGEGAVTFPEWRGDVRRKGLRAVWAAAGYISREPGRAPARAREGRRHPAADLDPPPGEPPAAASRGAPAQRPPPESPGAPPPGPADAEGAMAAKPGELMGICSSYQAVMPHFVCLADEFPQPVRPAKLSKGRGRLRRPRQSRFKTQPVTFDEIQEVEEEGVSPMEEEKAKKSFLQSLECLRRSTQSLSLQREQLSSCKLRNSLDSSDSDSAL</sequence>
<feature type="compositionally biased region" description="Gly residues" evidence="1">
    <location>
        <begin position="154"/>
        <end position="168"/>
    </location>
</feature>
<dbReference type="OMA" id="KIKQDCQ"/>
<name>G1S8I4_NOMLE</name>
<dbReference type="Pfam" id="PF15766">
    <property type="entry name" value="DUF4695"/>
    <property type="match status" value="1"/>
</dbReference>
<proteinExistence type="predicted"/>
<feature type="compositionally biased region" description="Pro residues" evidence="1">
    <location>
        <begin position="235"/>
        <end position="249"/>
    </location>
</feature>
<feature type="region of interest" description="Disordered" evidence="1">
    <location>
        <begin position="92"/>
        <end position="129"/>
    </location>
</feature>
<dbReference type="Proteomes" id="UP000001073">
    <property type="component" value="Chromosome 15"/>
</dbReference>
<reference evidence="3" key="3">
    <citation type="submission" date="2025-09" db="UniProtKB">
        <authorList>
            <consortium name="Ensembl"/>
        </authorList>
    </citation>
    <scope>IDENTIFICATION</scope>
</reference>
<feature type="compositionally biased region" description="Basic and acidic residues" evidence="1">
    <location>
        <begin position="205"/>
        <end position="215"/>
    </location>
</feature>
<keyword evidence="4" id="KW-1185">Reference proteome</keyword>
<feature type="region of interest" description="Disordered" evidence="1">
    <location>
        <begin position="200"/>
        <end position="255"/>
    </location>
</feature>
<feature type="chain" id="PRO_5014199451" evidence="2">
    <location>
        <begin position="21"/>
        <end position="377"/>
    </location>
</feature>
<dbReference type="EMBL" id="ADFV01113745">
    <property type="status" value="NOT_ANNOTATED_CDS"/>
    <property type="molecule type" value="Genomic_DNA"/>
</dbReference>
<keyword evidence="2" id="KW-0732">Signal</keyword>
<feature type="compositionally biased region" description="Basic and acidic residues" evidence="1">
    <location>
        <begin position="92"/>
        <end position="103"/>
    </location>
</feature>
<reference evidence="3 4" key="1">
    <citation type="submission" date="2012-10" db="EMBL/GenBank/DDBJ databases">
        <authorList>
            <consortium name="Gibbon Genome Sequencing Consortium"/>
        </authorList>
    </citation>
    <scope>NUCLEOTIDE SEQUENCE [LARGE SCALE GENOMIC DNA]</scope>
</reference>
<dbReference type="PANTHER" id="PTHR40250">
    <property type="entry name" value="CHROMOSOME 11 OPEN READING FRAME 96"/>
    <property type="match status" value="1"/>
</dbReference>